<protein>
    <recommendedName>
        <fullName evidence="2">Ice-binding protein C-terminal domain-containing protein</fullName>
    </recommendedName>
</protein>
<evidence type="ECO:0000313" key="4">
    <source>
        <dbReference type="Proteomes" id="UP000028302"/>
    </source>
</evidence>
<evidence type="ECO:0000259" key="2">
    <source>
        <dbReference type="Pfam" id="PF07589"/>
    </source>
</evidence>
<dbReference type="InterPro" id="IPR013424">
    <property type="entry name" value="Ice-binding_C"/>
</dbReference>
<organism evidence="3 4">
    <name type="scientific">Salinisphaera hydrothermalis (strain C41B8)</name>
    <dbReference type="NCBI Taxonomy" id="1304275"/>
    <lineage>
        <taxon>Bacteria</taxon>
        <taxon>Pseudomonadati</taxon>
        <taxon>Pseudomonadota</taxon>
        <taxon>Gammaproteobacteria</taxon>
        <taxon>Salinisphaerales</taxon>
        <taxon>Salinisphaeraceae</taxon>
        <taxon>Salinisphaera</taxon>
    </lineage>
</organism>
<reference evidence="3 4" key="1">
    <citation type="submission" date="2013-03" db="EMBL/GenBank/DDBJ databases">
        <title>Salinisphaera hydrothermalis C41B8 Genome Sequencing.</title>
        <authorList>
            <person name="Li C."/>
            <person name="Lai Q."/>
            <person name="Shao Z."/>
        </authorList>
    </citation>
    <scope>NUCLEOTIDE SEQUENCE [LARGE SCALE GENOMIC DNA]</scope>
    <source>
        <strain evidence="3 4">C41B8</strain>
    </source>
</reference>
<dbReference type="EMBL" id="APNK01000003">
    <property type="protein sequence ID" value="KEZ78726.1"/>
    <property type="molecule type" value="Genomic_DNA"/>
</dbReference>
<accession>A0A084IPU2</accession>
<feature type="chain" id="PRO_5001776646" description="Ice-binding protein C-terminal domain-containing protein" evidence="1">
    <location>
        <begin position="28"/>
        <end position="717"/>
    </location>
</feature>
<evidence type="ECO:0000256" key="1">
    <source>
        <dbReference type="SAM" id="SignalP"/>
    </source>
</evidence>
<dbReference type="Proteomes" id="UP000028302">
    <property type="component" value="Unassembled WGS sequence"/>
</dbReference>
<dbReference type="InterPro" id="IPR011050">
    <property type="entry name" value="Pectin_lyase_fold/virulence"/>
</dbReference>
<proteinExistence type="predicted"/>
<feature type="domain" description="Ice-binding protein C-terminal" evidence="2">
    <location>
        <begin position="684"/>
        <end position="711"/>
    </location>
</feature>
<comment type="caution">
    <text evidence="3">The sequence shown here is derived from an EMBL/GenBank/DDBJ whole genome shotgun (WGS) entry which is preliminary data.</text>
</comment>
<dbReference type="RefSeq" id="WP_051882988.1">
    <property type="nucleotide sequence ID" value="NZ_APNK01000003.1"/>
</dbReference>
<dbReference type="SUPFAM" id="SSF51126">
    <property type="entry name" value="Pectin lyase-like"/>
    <property type="match status" value="1"/>
</dbReference>
<dbReference type="eggNOG" id="COG4625">
    <property type="taxonomic scope" value="Bacteria"/>
</dbReference>
<feature type="signal peptide" evidence="1">
    <location>
        <begin position="1"/>
        <end position="27"/>
    </location>
</feature>
<gene>
    <name evidence="3" type="ORF">C41B8_03886</name>
</gene>
<sequence>MKHSITPLAAATLCAATVTLASPAVLADSFTIDPGQTLTTPQTLTDGQSGTIKNGGALVLPSSSDSVGITVSGQTTIDNAGTIDQQGSGRAIRNDGSDLTLSVVNQAGALLQSKDADVIQLHKGNNVTFDNYGTVNSQNISQGGAQAIDFNHVTQGNNTVNNHAGGTITAFDADAVRPGVDGVVINEGTIKSTNPANSTDGSDGIDAQDNSGVTVVNHPNGKAATSLIEGARHGITGGNTDTSTNGDYAMRVTNNKGGTIQGDDGSGINIDGFNGNEKVTVVNHGLISGDGVTGDGDGVDVDGLVDINNTGTIVSRNAYQETSEGVTVGGGKIVNSGTISGQNSSGLSHGITLAGLDKNPDTDQPIPVEGIFADSSVINSGLIEGQTGAGIAVTGAANSHTVTIDNRAGGTIEGGGSEAAVFTGGNAATVTNRGTIIANGSGKAVDLGSGDSTLRIRGGQARIDGDISGGTGNSTLSITPGAGQQFAYAGNATHFNHVNIGAGTTVLNGQNTNIGSTGIADGTLIVGDQAGDGANLAGDITAKAGATLAGHGTVGATTIAKKAILSPGNGTGDVGTLGVQGPLNLNGSLYLDIASQSSTDQVNVNGVADFGSGSLLGLNLLADNNLKVGDTLDVMMAQSFENLSNLGLDGLNFGAGWQFDVADVGLSNSPGRALQLTVKSVGRPVPEPSGLGLLAVGLGLIGVFKWRIQRRGRPALG</sequence>
<keyword evidence="1" id="KW-0732">Signal</keyword>
<keyword evidence="4" id="KW-1185">Reference proteome</keyword>
<dbReference type="AlphaFoldDB" id="A0A084IPU2"/>
<dbReference type="OrthoDB" id="5927866at2"/>
<evidence type="ECO:0000313" key="3">
    <source>
        <dbReference type="EMBL" id="KEZ78726.1"/>
    </source>
</evidence>
<dbReference type="STRING" id="1304275.C41B8_03886"/>
<name>A0A084IPU2_SALHC</name>
<dbReference type="Pfam" id="PF07589">
    <property type="entry name" value="PEP-CTERM"/>
    <property type="match status" value="1"/>
</dbReference>
<dbReference type="PATRIC" id="fig|1304275.5.peg.790"/>